<accession>A0A810L6S7</accession>
<sequence>MTTLQPGPTRVGLVGRTVGRLPPTTYFLTSAVFHYLGPSLAVLLFVHVGALGVAWLRIASAALLLGLWRRPWRLLARLDRRQRLLLLALGAVLAAMNSLFYLAVARLPLATVGAVEFLGTILLAALGVRSRRNLIALAVAVGGVATLTEVRVDGSGLGFLFAFGNCALFLLYVVLAARIATADRADGKPGPGASTGGIDRLAAAMVIAAVAATPIGLPAAIPAFGHPWWLLWGVGVGICSSVIPYLTDQLALARLPRATFALLLALLPAAAAVLGLIILHQVPTLTELAGIALVVGGILLHRERG</sequence>
<comment type="similarity">
    <text evidence="1">Belongs to the EamA transporter family.</text>
</comment>
<feature type="transmembrane region" description="Helical" evidence="2">
    <location>
        <begin position="201"/>
        <end position="221"/>
    </location>
</feature>
<dbReference type="AlphaFoldDB" id="A0A810L6S7"/>
<keyword evidence="2" id="KW-0472">Membrane</keyword>
<feature type="domain" description="EamA" evidence="3">
    <location>
        <begin position="201"/>
        <end position="300"/>
    </location>
</feature>
<keyword evidence="2" id="KW-1133">Transmembrane helix</keyword>
<feature type="transmembrane region" description="Helical" evidence="2">
    <location>
        <begin position="109"/>
        <end position="127"/>
    </location>
</feature>
<dbReference type="RefSeq" id="WP_030446411.1">
    <property type="nucleotide sequence ID" value="NZ_AP023354.1"/>
</dbReference>
<name>A0A810L6S7_9ACTN</name>
<dbReference type="OrthoDB" id="9815120at2"/>
<evidence type="ECO:0000313" key="4">
    <source>
        <dbReference type="EMBL" id="BCJ31023.1"/>
    </source>
</evidence>
<feature type="transmembrane region" description="Helical" evidence="2">
    <location>
        <begin position="40"/>
        <end position="64"/>
    </location>
</feature>
<dbReference type="Gene3D" id="1.10.3730.20">
    <property type="match status" value="1"/>
</dbReference>
<evidence type="ECO:0000259" key="3">
    <source>
        <dbReference type="Pfam" id="PF00892"/>
    </source>
</evidence>
<dbReference type="KEGG" id="aser:Asera_51310"/>
<protein>
    <submittedName>
        <fullName evidence="4">Membrane protein</fullName>
    </submittedName>
</protein>
<feature type="transmembrane region" description="Helical" evidence="2">
    <location>
        <begin position="285"/>
        <end position="301"/>
    </location>
</feature>
<dbReference type="SUPFAM" id="SSF103481">
    <property type="entry name" value="Multidrug resistance efflux transporter EmrE"/>
    <property type="match status" value="2"/>
</dbReference>
<gene>
    <name evidence="4" type="ORF">Asera_51310</name>
</gene>
<evidence type="ECO:0000256" key="1">
    <source>
        <dbReference type="ARBA" id="ARBA00007362"/>
    </source>
</evidence>
<keyword evidence="5" id="KW-1185">Reference proteome</keyword>
<keyword evidence="2" id="KW-0812">Transmembrane</keyword>
<evidence type="ECO:0000313" key="5">
    <source>
        <dbReference type="Proteomes" id="UP000680750"/>
    </source>
</evidence>
<dbReference type="Pfam" id="PF00892">
    <property type="entry name" value="EamA"/>
    <property type="match status" value="1"/>
</dbReference>
<feature type="transmembrane region" description="Helical" evidence="2">
    <location>
        <begin position="258"/>
        <end position="279"/>
    </location>
</feature>
<dbReference type="EMBL" id="AP023354">
    <property type="protein sequence ID" value="BCJ31023.1"/>
    <property type="molecule type" value="Genomic_DNA"/>
</dbReference>
<feature type="transmembrane region" description="Helical" evidence="2">
    <location>
        <begin position="84"/>
        <end position="103"/>
    </location>
</feature>
<organism evidence="4 5">
    <name type="scientific">Actinocatenispora sera</name>
    <dbReference type="NCBI Taxonomy" id="390989"/>
    <lineage>
        <taxon>Bacteria</taxon>
        <taxon>Bacillati</taxon>
        <taxon>Actinomycetota</taxon>
        <taxon>Actinomycetes</taxon>
        <taxon>Micromonosporales</taxon>
        <taxon>Micromonosporaceae</taxon>
        <taxon>Actinocatenispora</taxon>
    </lineage>
</organism>
<dbReference type="Proteomes" id="UP000680750">
    <property type="component" value="Chromosome"/>
</dbReference>
<reference evidence="4" key="1">
    <citation type="submission" date="2020-08" db="EMBL/GenBank/DDBJ databases">
        <title>Whole genome shotgun sequence of Actinocatenispora sera NBRC 101916.</title>
        <authorList>
            <person name="Komaki H."/>
            <person name="Tamura T."/>
        </authorList>
    </citation>
    <scope>NUCLEOTIDE SEQUENCE</scope>
    <source>
        <strain evidence="4">NBRC 101916</strain>
    </source>
</reference>
<dbReference type="InterPro" id="IPR000620">
    <property type="entry name" value="EamA_dom"/>
</dbReference>
<proteinExistence type="inferred from homology"/>
<evidence type="ECO:0000256" key="2">
    <source>
        <dbReference type="SAM" id="Phobius"/>
    </source>
</evidence>
<feature type="transmembrane region" description="Helical" evidence="2">
    <location>
        <begin position="158"/>
        <end position="180"/>
    </location>
</feature>
<dbReference type="InterPro" id="IPR037185">
    <property type="entry name" value="EmrE-like"/>
</dbReference>
<feature type="transmembrane region" description="Helical" evidence="2">
    <location>
        <begin position="227"/>
        <end position="246"/>
    </location>
</feature>
<feature type="transmembrane region" description="Helical" evidence="2">
    <location>
        <begin position="134"/>
        <end position="152"/>
    </location>
</feature>
<dbReference type="GO" id="GO:0016020">
    <property type="term" value="C:membrane"/>
    <property type="evidence" value="ECO:0007669"/>
    <property type="project" value="InterPro"/>
</dbReference>